<dbReference type="PANTHER" id="PTHR22916:SF51">
    <property type="entry name" value="GLYCOSYLTRANSFERASE EPSH-RELATED"/>
    <property type="match status" value="1"/>
</dbReference>
<reference evidence="4 5" key="1">
    <citation type="submission" date="2016-11" db="EMBL/GenBank/DDBJ databases">
        <authorList>
            <person name="Jaros S."/>
            <person name="Januszkiewicz K."/>
            <person name="Wedrychowicz H."/>
        </authorList>
    </citation>
    <scope>NUCLEOTIDE SEQUENCE [LARGE SCALE GENOMIC DNA]</scope>
    <source>
        <strain evidence="4 5">DSM 15480</strain>
    </source>
</reference>
<evidence type="ECO:0000256" key="2">
    <source>
        <dbReference type="ARBA" id="ARBA00022679"/>
    </source>
</evidence>
<dbReference type="Pfam" id="PF00535">
    <property type="entry name" value="Glycos_transf_2"/>
    <property type="match status" value="1"/>
</dbReference>
<gene>
    <name evidence="4" type="ORF">SAMN02745243_00764</name>
</gene>
<keyword evidence="5" id="KW-1185">Reference proteome</keyword>
<evidence type="ECO:0000256" key="1">
    <source>
        <dbReference type="ARBA" id="ARBA00022676"/>
    </source>
</evidence>
<dbReference type="STRING" id="1121950.SAMN02745243_00764"/>
<dbReference type="GO" id="GO:0016757">
    <property type="term" value="F:glycosyltransferase activity"/>
    <property type="evidence" value="ECO:0007669"/>
    <property type="project" value="UniProtKB-KW"/>
</dbReference>
<dbReference type="Gene3D" id="3.90.550.10">
    <property type="entry name" value="Spore Coat Polysaccharide Biosynthesis Protein SpsA, Chain A"/>
    <property type="match status" value="1"/>
</dbReference>
<dbReference type="RefSeq" id="WP_073105363.1">
    <property type="nucleotide sequence ID" value="NZ_FQZY01000010.1"/>
</dbReference>
<dbReference type="EMBL" id="FQZY01000010">
    <property type="protein sequence ID" value="SHJ51350.1"/>
    <property type="molecule type" value="Genomic_DNA"/>
</dbReference>
<sequence>MKQQIKSEQRPYFSIVMPTYGVENYIRKAIDSILAQTFTAWEVIVVDDCTPDDSAKIAQEYADKDARIRVLHHEKNKGLSPARNTGAAAASGEYIWFMDPDDYVDDSLLQEVYKSLQKNRAQIVVFGLIEEYYDKKGNLSYSHKVAPQEAYYKTAEGLRKNVIYLEQETLYGYAWNKFYDLSYMRTLNLQYENVKLIEDIVFNVKFCTDIERMNLLPITPYHYAKRMEANLTNKFVPDYYALHKRRIDIIFDQYNYWNMDTQEVRSILGSLYGRYIVSALVRNCDKRSGMHNKERYKWCREVFASSLFNELIPCAKSSGSVSLAVALFCLKWKKAMFCLALGRFVYIAREALPMVYSKVKSGR</sequence>
<dbReference type="SUPFAM" id="SSF53448">
    <property type="entry name" value="Nucleotide-diphospho-sugar transferases"/>
    <property type="match status" value="1"/>
</dbReference>
<dbReference type="AlphaFoldDB" id="A0A1M6JXE0"/>
<name>A0A1M6JXE0_9FIRM</name>
<keyword evidence="2 4" id="KW-0808">Transferase</keyword>
<accession>A0A1M6JXE0</accession>
<keyword evidence="1" id="KW-0328">Glycosyltransferase</keyword>
<protein>
    <submittedName>
        <fullName evidence="4">Glycosyl transferase family 2</fullName>
    </submittedName>
</protein>
<dbReference type="PANTHER" id="PTHR22916">
    <property type="entry name" value="GLYCOSYLTRANSFERASE"/>
    <property type="match status" value="1"/>
</dbReference>
<evidence type="ECO:0000313" key="5">
    <source>
        <dbReference type="Proteomes" id="UP000184301"/>
    </source>
</evidence>
<dbReference type="Proteomes" id="UP000184301">
    <property type="component" value="Unassembled WGS sequence"/>
</dbReference>
<proteinExistence type="predicted"/>
<evidence type="ECO:0000313" key="4">
    <source>
        <dbReference type="EMBL" id="SHJ51350.1"/>
    </source>
</evidence>
<feature type="domain" description="Glycosyltransferase 2-like" evidence="3">
    <location>
        <begin position="14"/>
        <end position="143"/>
    </location>
</feature>
<evidence type="ECO:0000259" key="3">
    <source>
        <dbReference type="Pfam" id="PF00535"/>
    </source>
</evidence>
<dbReference type="CDD" id="cd00761">
    <property type="entry name" value="Glyco_tranf_GTA_type"/>
    <property type="match status" value="1"/>
</dbReference>
<organism evidence="4 5">
    <name type="scientific">Hespellia stercorisuis DSM 15480</name>
    <dbReference type="NCBI Taxonomy" id="1121950"/>
    <lineage>
        <taxon>Bacteria</taxon>
        <taxon>Bacillati</taxon>
        <taxon>Bacillota</taxon>
        <taxon>Clostridia</taxon>
        <taxon>Lachnospirales</taxon>
        <taxon>Lachnospiraceae</taxon>
        <taxon>Hespellia</taxon>
    </lineage>
</organism>
<dbReference type="OrthoDB" id="9785185at2"/>
<dbReference type="InterPro" id="IPR029044">
    <property type="entry name" value="Nucleotide-diphossugar_trans"/>
</dbReference>
<dbReference type="InterPro" id="IPR001173">
    <property type="entry name" value="Glyco_trans_2-like"/>
</dbReference>